<feature type="domain" description="Cyclin C-terminal" evidence="8">
    <location>
        <begin position="232"/>
        <end position="354"/>
    </location>
</feature>
<dbReference type="FunFam" id="1.10.472.10:FF:000013">
    <property type="entry name" value="Cyclin A1"/>
    <property type="match status" value="1"/>
</dbReference>
<dbReference type="GO" id="GO:0016740">
    <property type="term" value="F:transferase activity"/>
    <property type="evidence" value="ECO:0007669"/>
    <property type="project" value="InterPro"/>
</dbReference>
<dbReference type="SMART" id="SM00385">
    <property type="entry name" value="CYCLIN"/>
    <property type="match status" value="2"/>
</dbReference>
<sequence length="469" mass="54936">MADKENCMRVTRLAKKRAAEAISASVKQQRPNKKRVVLGELKSLSSNVPSEPKKEQKCSKPTRKVVSKEAVEVKEKIVEDPLIDIDAQSDDPQMCKDYVSEIYGYLHRMEMEEHRRPLPDYLEKVQRDVTANMRGILVDWLVEVAEEYKLLSDTLYLTVSYIDRFLSKYTITRQKLQLLGVSSMLIASKYEEITPPHVEDFCYITDNTYTRQDVVKMEFDILNFLKYEMGNPTPKVFLRRFTRVAREDYNNPDLRLEFLGYYLAELSLLEYACVKFLPSLIAAAVVFLSKFTLNPEVIPWNAALQRYTGYKAADLKECVLILHDLQLKRRGQALVAVREKYNQHKEYNARIETYWEPMLVESINHHVGVRKQIARITSIEKHAVLWIDADILVFNSFLWWIEPDITLLWGTFNSSKGFYKKVDPNMRRRPYEMALRTLSDWLELNVNRTKTKLYFMSPSPVHLKYDEPS</sequence>
<dbReference type="Proteomes" id="UP001161247">
    <property type="component" value="Chromosome 8"/>
</dbReference>
<evidence type="ECO:0000259" key="8">
    <source>
        <dbReference type="SMART" id="SM01332"/>
    </source>
</evidence>
<dbReference type="Gene3D" id="1.10.472.10">
    <property type="entry name" value="Cyclin-like"/>
    <property type="match status" value="2"/>
</dbReference>
<dbReference type="PANTHER" id="PTHR10177">
    <property type="entry name" value="CYCLINS"/>
    <property type="match status" value="1"/>
</dbReference>
<evidence type="ECO:0000313" key="10">
    <source>
        <dbReference type="Proteomes" id="UP001161247"/>
    </source>
</evidence>
<dbReference type="FunFam" id="1.10.472.10:FF:000167">
    <property type="entry name" value="Mitotic cyclin 6"/>
    <property type="match status" value="1"/>
</dbReference>
<dbReference type="Pfam" id="PF02984">
    <property type="entry name" value="Cyclin_C"/>
    <property type="match status" value="1"/>
</dbReference>
<dbReference type="GO" id="GO:0051301">
    <property type="term" value="P:cell division"/>
    <property type="evidence" value="ECO:0007669"/>
    <property type="project" value="UniProtKB-KW"/>
</dbReference>
<evidence type="ECO:0000256" key="6">
    <source>
        <dbReference type="SAM" id="MobiDB-lite"/>
    </source>
</evidence>
<dbReference type="Pfam" id="PF00134">
    <property type="entry name" value="Cyclin_N"/>
    <property type="match status" value="1"/>
</dbReference>
<dbReference type="SUPFAM" id="SSF47954">
    <property type="entry name" value="Cyclin-like"/>
    <property type="match status" value="2"/>
</dbReference>
<protein>
    <submittedName>
        <fullName evidence="9">OLC1v1016915C1</fullName>
    </submittedName>
</protein>
<evidence type="ECO:0000256" key="3">
    <source>
        <dbReference type="ARBA" id="ARBA00023127"/>
    </source>
</evidence>
<dbReference type="CDD" id="cd20506">
    <property type="entry name" value="CYCLIN_AtCycA-like_rpt2"/>
    <property type="match status" value="1"/>
</dbReference>
<dbReference type="SMART" id="SM01332">
    <property type="entry name" value="Cyclin_C"/>
    <property type="match status" value="1"/>
</dbReference>
<feature type="domain" description="Cyclin-like" evidence="7">
    <location>
        <begin position="139"/>
        <end position="223"/>
    </location>
</feature>
<evidence type="ECO:0000256" key="4">
    <source>
        <dbReference type="ARBA" id="ARBA00023306"/>
    </source>
</evidence>
<evidence type="ECO:0000256" key="1">
    <source>
        <dbReference type="ARBA" id="ARBA00006955"/>
    </source>
</evidence>
<reference evidence="9" key="1">
    <citation type="submission" date="2023-03" db="EMBL/GenBank/DDBJ databases">
        <authorList>
            <person name="Julca I."/>
        </authorList>
    </citation>
    <scope>NUCLEOTIDE SEQUENCE</scope>
</reference>
<keyword evidence="4" id="KW-0131">Cell cycle</keyword>
<dbReference type="InterPro" id="IPR039361">
    <property type="entry name" value="Cyclin"/>
</dbReference>
<evidence type="ECO:0000259" key="7">
    <source>
        <dbReference type="SMART" id="SM00385"/>
    </source>
</evidence>
<keyword evidence="3 5" id="KW-0195">Cyclin</keyword>
<dbReference type="InterPro" id="IPR004367">
    <property type="entry name" value="Cyclin_C-dom"/>
</dbReference>
<dbReference type="InterPro" id="IPR048258">
    <property type="entry name" value="Cyclins_cyclin-box"/>
</dbReference>
<evidence type="ECO:0000313" key="9">
    <source>
        <dbReference type="EMBL" id="CAI9115900.1"/>
    </source>
</evidence>
<dbReference type="InterPro" id="IPR006671">
    <property type="entry name" value="Cyclin_N"/>
</dbReference>
<name>A0AAV1E8A7_OLDCO</name>
<organism evidence="9 10">
    <name type="scientific">Oldenlandia corymbosa var. corymbosa</name>
    <dbReference type="NCBI Taxonomy" id="529605"/>
    <lineage>
        <taxon>Eukaryota</taxon>
        <taxon>Viridiplantae</taxon>
        <taxon>Streptophyta</taxon>
        <taxon>Embryophyta</taxon>
        <taxon>Tracheophyta</taxon>
        <taxon>Spermatophyta</taxon>
        <taxon>Magnoliopsida</taxon>
        <taxon>eudicotyledons</taxon>
        <taxon>Gunneridae</taxon>
        <taxon>Pentapetalae</taxon>
        <taxon>asterids</taxon>
        <taxon>lamiids</taxon>
        <taxon>Gentianales</taxon>
        <taxon>Rubiaceae</taxon>
        <taxon>Rubioideae</taxon>
        <taxon>Spermacoceae</taxon>
        <taxon>Hedyotis-Oldenlandia complex</taxon>
        <taxon>Oldenlandia</taxon>
    </lineage>
</organism>
<dbReference type="PROSITE" id="PS00292">
    <property type="entry name" value="CYCLINS"/>
    <property type="match status" value="1"/>
</dbReference>
<feature type="domain" description="Cyclin-like" evidence="7">
    <location>
        <begin position="236"/>
        <end position="324"/>
    </location>
</feature>
<dbReference type="InterPro" id="IPR036915">
    <property type="entry name" value="Cyclin-like_sf"/>
</dbReference>
<gene>
    <name evidence="9" type="ORF">OLC1_LOCUS22332</name>
</gene>
<keyword evidence="10" id="KW-1185">Reference proteome</keyword>
<dbReference type="EMBL" id="OX459125">
    <property type="protein sequence ID" value="CAI9115900.1"/>
    <property type="molecule type" value="Genomic_DNA"/>
</dbReference>
<comment type="similarity">
    <text evidence="1">Belongs to the cyclin family. Cyclin AB subfamily.</text>
</comment>
<keyword evidence="2" id="KW-0132">Cell division</keyword>
<accession>A0AAV1E8A7</accession>
<evidence type="ECO:0000256" key="2">
    <source>
        <dbReference type="ARBA" id="ARBA00022618"/>
    </source>
</evidence>
<feature type="region of interest" description="Disordered" evidence="6">
    <location>
        <begin position="19"/>
        <end position="58"/>
    </location>
</feature>
<evidence type="ECO:0000256" key="5">
    <source>
        <dbReference type="RuleBase" id="RU000383"/>
    </source>
</evidence>
<proteinExistence type="inferred from homology"/>
<dbReference type="InterPro" id="IPR013763">
    <property type="entry name" value="Cyclin-like_dom"/>
</dbReference>
<dbReference type="AlphaFoldDB" id="A0AAV1E8A7"/>